<keyword evidence="2" id="KW-1185">Reference proteome</keyword>
<proteinExistence type="predicted"/>
<evidence type="ECO:0000313" key="1">
    <source>
        <dbReference type="EMBL" id="MBU3160381.1"/>
    </source>
</evidence>
<dbReference type="EMBL" id="JAHLDV010000025">
    <property type="protein sequence ID" value="MBU3160381.1"/>
    <property type="molecule type" value="Genomic_DNA"/>
</dbReference>
<reference evidence="1 2" key="1">
    <citation type="submission" date="2021-06" db="EMBL/GenBank/DDBJ databases">
        <title>Clostridia strains as spoilage organisms.</title>
        <authorList>
            <person name="Wambui J."/>
            <person name="Stephan R."/>
            <person name="Stevens M.J.A."/>
        </authorList>
    </citation>
    <scope>NUCLEOTIDE SEQUENCE [LARGE SCALE GENOMIC DNA]</scope>
    <source>
        <strain evidence="1 2">DSM 14204</strain>
    </source>
</reference>
<dbReference type="RefSeq" id="WP_216149476.1">
    <property type="nucleotide sequence ID" value="NZ_JAHLDV010000025.1"/>
</dbReference>
<accession>A0ABS6BTY5</accession>
<comment type="caution">
    <text evidence="1">The sequence shown here is derived from an EMBL/GenBank/DDBJ whole genome shotgun (WGS) entry which is preliminary data.</text>
</comment>
<sequence length="202" mass="23309">MVGIKFNKNIMVIVHCAMNFNQDITNLNKIRLIDNVLVDAFNKYPNISIAIENIIPLANNYKGYYGRNGFLNDNCMYVDYFIAKYGFKGKIGTVLDTCHALVTIKLLEYCKISITLDKFFEWNNKNVMLIHLANLGDNGYGKNNHGIGFIQGKDLELLNDIMYLYNKYEYDCPITIEVSEKDYLNPVNYLKTKENLLSIIPF</sequence>
<evidence type="ECO:0008006" key="3">
    <source>
        <dbReference type="Google" id="ProtNLM"/>
    </source>
</evidence>
<name>A0ABS6BTY5_9CLOT</name>
<gene>
    <name evidence="1" type="ORF">KPL37_11550</name>
</gene>
<evidence type="ECO:0000313" key="2">
    <source>
        <dbReference type="Proteomes" id="UP000776252"/>
    </source>
</evidence>
<dbReference type="Proteomes" id="UP000776252">
    <property type="component" value="Unassembled WGS sequence"/>
</dbReference>
<organism evidence="1 2">
    <name type="scientific">Clostridium frigoris</name>
    <dbReference type="NCBI Taxonomy" id="205327"/>
    <lineage>
        <taxon>Bacteria</taxon>
        <taxon>Bacillati</taxon>
        <taxon>Bacillota</taxon>
        <taxon>Clostridia</taxon>
        <taxon>Eubacteriales</taxon>
        <taxon>Clostridiaceae</taxon>
        <taxon>Clostridium</taxon>
    </lineage>
</organism>
<protein>
    <recommendedName>
        <fullName evidence="3">Xylose isomerase-like TIM barrel domain-containing protein</fullName>
    </recommendedName>
</protein>